<dbReference type="InParanoid" id="A0A151Z7Q6"/>
<proteinExistence type="predicted"/>
<reference evidence="2 3" key="1">
    <citation type="submission" date="2015-12" db="EMBL/GenBank/DDBJ databases">
        <title>Dictyostelia acquired genes for synthesis and detection of signals that induce cell-type specialization by lateral gene transfer from prokaryotes.</title>
        <authorList>
            <person name="Gloeckner G."/>
            <person name="Schaap P."/>
        </authorList>
    </citation>
    <scope>NUCLEOTIDE SEQUENCE [LARGE SCALE GENOMIC DNA]</scope>
    <source>
        <strain evidence="2 3">TK</strain>
    </source>
</reference>
<keyword evidence="1" id="KW-1133">Transmembrane helix</keyword>
<keyword evidence="3" id="KW-1185">Reference proteome</keyword>
<dbReference type="Proteomes" id="UP000076078">
    <property type="component" value="Unassembled WGS sequence"/>
</dbReference>
<comment type="caution">
    <text evidence="2">The sequence shown here is derived from an EMBL/GenBank/DDBJ whole genome shotgun (WGS) entry which is preliminary data.</text>
</comment>
<keyword evidence="1" id="KW-0472">Membrane</keyword>
<evidence type="ECO:0000313" key="3">
    <source>
        <dbReference type="Proteomes" id="UP000076078"/>
    </source>
</evidence>
<protein>
    <submittedName>
        <fullName evidence="2">Uncharacterized protein</fullName>
    </submittedName>
</protein>
<sequence>MTYGYCQKCGQPGLGSGVCSTCGTIITYMNMMNSMHNTMADTFGNVSLLGPPQQNGSVPAATIRNYDERNRGLYFLPITLPLYIGMVWYIYRLYKRGGIPSIAEDRSCSWGSYSYYQEDTGSCKDNITGDLYAQRKVDCIAIRSIVLLAFMSVFFYAGTFYGYMFFKPGQPTLGSSSSMN</sequence>
<feature type="transmembrane region" description="Helical" evidence="1">
    <location>
        <begin position="145"/>
        <end position="166"/>
    </location>
</feature>
<dbReference type="EMBL" id="LODT01000037">
    <property type="protein sequence ID" value="KYQ89992.1"/>
    <property type="molecule type" value="Genomic_DNA"/>
</dbReference>
<name>A0A151Z7Q6_TIELA</name>
<organism evidence="2 3">
    <name type="scientific">Tieghemostelium lacteum</name>
    <name type="common">Slime mold</name>
    <name type="synonym">Dictyostelium lacteum</name>
    <dbReference type="NCBI Taxonomy" id="361077"/>
    <lineage>
        <taxon>Eukaryota</taxon>
        <taxon>Amoebozoa</taxon>
        <taxon>Evosea</taxon>
        <taxon>Eumycetozoa</taxon>
        <taxon>Dictyostelia</taxon>
        <taxon>Dictyosteliales</taxon>
        <taxon>Raperosteliaceae</taxon>
        <taxon>Tieghemostelium</taxon>
    </lineage>
</organism>
<evidence type="ECO:0000256" key="1">
    <source>
        <dbReference type="SAM" id="Phobius"/>
    </source>
</evidence>
<keyword evidence="1" id="KW-0812">Transmembrane</keyword>
<feature type="transmembrane region" description="Helical" evidence="1">
    <location>
        <begin position="72"/>
        <end position="91"/>
    </location>
</feature>
<accession>A0A151Z7Q6</accession>
<evidence type="ECO:0000313" key="2">
    <source>
        <dbReference type="EMBL" id="KYQ89992.1"/>
    </source>
</evidence>
<dbReference type="AlphaFoldDB" id="A0A151Z7Q6"/>
<gene>
    <name evidence="2" type="ORF">DLAC_08562</name>
</gene>